<dbReference type="PROSITE" id="PS52035">
    <property type="entry name" value="PEPTIDASE_M14"/>
    <property type="match status" value="1"/>
</dbReference>
<keyword evidence="18" id="KW-1185">Reference proteome</keyword>
<keyword evidence="10" id="KW-0862">Zinc</keyword>
<reference evidence="17" key="1">
    <citation type="submission" date="2023-06" db="EMBL/GenBank/DDBJ databases">
        <title>Genome-scale phylogeny and comparative genomics of the fungal order Sordariales.</title>
        <authorList>
            <consortium name="Lawrence Berkeley National Laboratory"/>
            <person name="Hensen N."/>
            <person name="Bonometti L."/>
            <person name="Westerberg I."/>
            <person name="Brannstrom I.O."/>
            <person name="Guillou S."/>
            <person name="Cros-Aarteil S."/>
            <person name="Calhoun S."/>
            <person name="Haridas S."/>
            <person name="Kuo A."/>
            <person name="Mondo S."/>
            <person name="Pangilinan J."/>
            <person name="Riley R."/>
            <person name="LaButti K."/>
            <person name="Andreopoulos B."/>
            <person name="Lipzen A."/>
            <person name="Chen C."/>
            <person name="Yanf M."/>
            <person name="Daum C."/>
            <person name="Ng V."/>
            <person name="Clum A."/>
            <person name="Steindorff A."/>
            <person name="Ohm R."/>
            <person name="Martin F."/>
            <person name="Silar P."/>
            <person name="Natvig D."/>
            <person name="Lalanne C."/>
            <person name="Gautier V."/>
            <person name="Ament-velasquez S.L."/>
            <person name="Kruys A."/>
            <person name="Hutchinson M.I."/>
            <person name="Powell A.J."/>
            <person name="Barry K."/>
            <person name="Miller A.N."/>
            <person name="Grigoriev I.V."/>
            <person name="Debuchy R."/>
            <person name="Gladieux P."/>
            <person name="Thoren M.H."/>
            <person name="Johannesson H."/>
        </authorList>
    </citation>
    <scope>NUCLEOTIDE SEQUENCE</scope>
    <source>
        <strain evidence="17">SMH3391-2</strain>
    </source>
</reference>
<evidence type="ECO:0000256" key="14">
    <source>
        <dbReference type="PROSITE-ProRule" id="PRU01379"/>
    </source>
</evidence>
<name>A0AA39T0N4_9PEZI</name>
<dbReference type="FunFam" id="3.40.630.10:FF:000165">
    <property type="entry name" value="Glucan 1,4-alpha-glucosidase, putative"/>
    <property type="match status" value="1"/>
</dbReference>
<dbReference type="SMART" id="SM00631">
    <property type="entry name" value="Zn_pept"/>
    <property type="match status" value="1"/>
</dbReference>
<evidence type="ECO:0000256" key="12">
    <source>
        <dbReference type="ARBA" id="ARBA00023049"/>
    </source>
</evidence>
<evidence type="ECO:0000256" key="2">
    <source>
        <dbReference type="ARBA" id="ARBA00003091"/>
    </source>
</evidence>
<dbReference type="GO" id="GO:0006508">
    <property type="term" value="P:proteolysis"/>
    <property type="evidence" value="ECO:0007669"/>
    <property type="project" value="UniProtKB-KW"/>
</dbReference>
<dbReference type="GO" id="GO:0008270">
    <property type="term" value="F:zinc ion binding"/>
    <property type="evidence" value="ECO:0007669"/>
    <property type="project" value="InterPro"/>
</dbReference>
<keyword evidence="5" id="KW-0964">Secreted</keyword>
<dbReference type="AlphaFoldDB" id="A0AA39T0N4"/>
<protein>
    <submittedName>
        <fullName evidence="17">Zinc carboxypeptidase</fullName>
    </submittedName>
</protein>
<feature type="chain" id="PRO_5041274251" evidence="15">
    <location>
        <begin position="20"/>
        <end position="426"/>
    </location>
</feature>
<evidence type="ECO:0000256" key="10">
    <source>
        <dbReference type="ARBA" id="ARBA00022833"/>
    </source>
</evidence>
<dbReference type="SUPFAM" id="SSF53187">
    <property type="entry name" value="Zn-dependent exopeptidases"/>
    <property type="match status" value="1"/>
</dbReference>
<evidence type="ECO:0000256" key="11">
    <source>
        <dbReference type="ARBA" id="ARBA00023026"/>
    </source>
</evidence>
<evidence type="ECO:0000256" key="15">
    <source>
        <dbReference type="SAM" id="SignalP"/>
    </source>
</evidence>
<evidence type="ECO:0000256" key="13">
    <source>
        <dbReference type="ARBA" id="ARBA00023145"/>
    </source>
</evidence>
<comment type="cofactor">
    <cofactor evidence="1">
        <name>Zn(2+)</name>
        <dbReference type="ChEBI" id="CHEBI:29105"/>
    </cofactor>
</comment>
<evidence type="ECO:0000313" key="17">
    <source>
        <dbReference type="EMBL" id="KAK0609691.1"/>
    </source>
</evidence>
<keyword evidence="13" id="KW-0865">Zymogen</keyword>
<dbReference type="Proteomes" id="UP001174934">
    <property type="component" value="Unassembled WGS sequence"/>
</dbReference>
<evidence type="ECO:0000259" key="16">
    <source>
        <dbReference type="PROSITE" id="PS52035"/>
    </source>
</evidence>
<proteinExistence type="inferred from homology"/>
<keyword evidence="7" id="KW-0479">Metal-binding</keyword>
<dbReference type="EMBL" id="JAULSR010000012">
    <property type="protein sequence ID" value="KAK0609691.1"/>
    <property type="molecule type" value="Genomic_DNA"/>
</dbReference>
<evidence type="ECO:0000256" key="1">
    <source>
        <dbReference type="ARBA" id="ARBA00001947"/>
    </source>
</evidence>
<keyword evidence="8 15" id="KW-0732">Signal</keyword>
<evidence type="ECO:0000256" key="6">
    <source>
        <dbReference type="ARBA" id="ARBA00022670"/>
    </source>
</evidence>
<dbReference type="Gene3D" id="3.40.630.10">
    <property type="entry name" value="Zn peptidases"/>
    <property type="match status" value="1"/>
</dbReference>
<dbReference type="GO" id="GO:0005576">
    <property type="term" value="C:extracellular region"/>
    <property type="evidence" value="ECO:0007669"/>
    <property type="project" value="UniProtKB-SubCell"/>
</dbReference>
<dbReference type="PRINTS" id="PR00765">
    <property type="entry name" value="CRBOXYPTASEA"/>
</dbReference>
<dbReference type="InterPro" id="IPR057246">
    <property type="entry name" value="CARBOXYPEPT_ZN_1"/>
</dbReference>
<evidence type="ECO:0000256" key="9">
    <source>
        <dbReference type="ARBA" id="ARBA00022801"/>
    </source>
</evidence>
<comment type="similarity">
    <text evidence="4 14">Belongs to the peptidase M14 family.</text>
</comment>
<evidence type="ECO:0000256" key="7">
    <source>
        <dbReference type="ARBA" id="ARBA00022723"/>
    </source>
</evidence>
<keyword evidence="12" id="KW-0482">Metalloprotease</keyword>
<comment type="caution">
    <text evidence="17">The sequence shown here is derived from an EMBL/GenBank/DDBJ whole genome shotgun (WGS) entry which is preliminary data.</text>
</comment>
<evidence type="ECO:0000256" key="8">
    <source>
        <dbReference type="ARBA" id="ARBA00022729"/>
    </source>
</evidence>
<feature type="signal peptide" evidence="15">
    <location>
        <begin position="1"/>
        <end position="19"/>
    </location>
</feature>
<evidence type="ECO:0000256" key="3">
    <source>
        <dbReference type="ARBA" id="ARBA00004613"/>
    </source>
</evidence>
<dbReference type="GO" id="GO:0004181">
    <property type="term" value="F:metallocarboxypeptidase activity"/>
    <property type="evidence" value="ECO:0007669"/>
    <property type="project" value="InterPro"/>
</dbReference>
<evidence type="ECO:0000256" key="5">
    <source>
        <dbReference type="ARBA" id="ARBA00022525"/>
    </source>
</evidence>
<dbReference type="InterPro" id="IPR000834">
    <property type="entry name" value="Peptidase_M14"/>
</dbReference>
<feature type="active site" description="Proton donor/acceptor" evidence="14">
    <location>
        <position position="390"/>
    </location>
</feature>
<feature type="domain" description="Peptidase M14" evidence="16">
    <location>
        <begin position="123"/>
        <end position="426"/>
    </location>
</feature>
<dbReference type="CDD" id="cd03860">
    <property type="entry name" value="M14_CP_A-B_like"/>
    <property type="match status" value="1"/>
</dbReference>
<keyword evidence="6" id="KW-0645">Protease</keyword>
<keyword evidence="11" id="KW-0843">Virulence</keyword>
<keyword evidence="9" id="KW-0378">Hydrolase</keyword>
<comment type="function">
    <text evidence="2">Extracellular metalloprotease that contributes to pathogenicity.</text>
</comment>
<keyword evidence="17" id="KW-0121">Carboxypeptidase</keyword>
<dbReference type="PROSITE" id="PS00132">
    <property type="entry name" value="CARBOXYPEPT_ZN_1"/>
    <property type="match status" value="1"/>
</dbReference>
<gene>
    <name evidence="17" type="ORF">B0T17DRAFT_501306</name>
</gene>
<evidence type="ECO:0000256" key="4">
    <source>
        <dbReference type="ARBA" id="ARBA00005988"/>
    </source>
</evidence>
<dbReference type="PANTHER" id="PTHR11705">
    <property type="entry name" value="PROTEASE FAMILY M14 CARBOXYPEPTIDASE A,B"/>
    <property type="match status" value="1"/>
</dbReference>
<organism evidence="17 18">
    <name type="scientific">Bombardia bombarda</name>
    <dbReference type="NCBI Taxonomy" id="252184"/>
    <lineage>
        <taxon>Eukaryota</taxon>
        <taxon>Fungi</taxon>
        <taxon>Dikarya</taxon>
        <taxon>Ascomycota</taxon>
        <taxon>Pezizomycotina</taxon>
        <taxon>Sordariomycetes</taxon>
        <taxon>Sordariomycetidae</taxon>
        <taxon>Sordariales</taxon>
        <taxon>Lasiosphaeriaceae</taxon>
        <taxon>Bombardia</taxon>
    </lineage>
</organism>
<comment type="subcellular location">
    <subcellularLocation>
        <location evidence="3">Secreted</location>
    </subcellularLocation>
</comment>
<evidence type="ECO:0000313" key="18">
    <source>
        <dbReference type="Proteomes" id="UP001174934"/>
    </source>
</evidence>
<sequence length="426" mass="46210">MKLFTAVQILLAPLALGAAVTKVEKKVSYDGYRAFRISTHNDAAAVSKKIAGLDFVPFNLDTKDHMDLAVAPKDVATFEALGLETSILNKDLGADIAEEAKFAPYETTTIGTAAVPAISWFNSYHAYADHQTFLNDLQGAFPANSELISAGTSGGGRPLYGIHIWGSGGKGSKPAVYFHGTVHAREWISTMVVEYLTYQLLTQYSTNTTVKAIVDSYDFYILPIINPDGFVYTQTTNRLWRKNRLTRSGTSCVGTDMNRNWPYNWALTGGASTDPCSETYKGVAAGDTAEIRALVALTTTIRAAQGIKLFIDWHSYGQYILTPFGYSCTARPTNQARQTTLSSGLAARIALSYGTRFTYGPSCSTLYATTGSSPDYMHAVATAEFAWTIELRPSSGTSNGFVLAASSILPAAIEQWQGMLYLLPTM</sequence>
<dbReference type="Pfam" id="PF00246">
    <property type="entry name" value="Peptidase_M14"/>
    <property type="match status" value="1"/>
</dbReference>
<accession>A0AA39T0N4</accession>
<dbReference type="SUPFAM" id="SSF54897">
    <property type="entry name" value="Protease propeptides/inhibitors"/>
    <property type="match status" value="1"/>
</dbReference>
<dbReference type="PANTHER" id="PTHR11705:SF143">
    <property type="entry name" value="SLL0236 PROTEIN"/>
    <property type="match status" value="1"/>
</dbReference>